<evidence type="ECO:0000313" key="2">
    <source>
        <dbReference type="EMBL" id="MXO49422.1"/>
    </source>
</evidence>
<feature type="signal peptide" evidence="1">
    <location>
        <begin position="1"/>
        <end position="22"/>
    </location>
</feature>
<evidence type="ECO:0000256" key="1">
    <source>
        <dbReference type="SAM" id="SignalP"/>
    </source>
</evidence>
<dbReference type="OrthoDB" id="7619271at2"/>
<dbReference type="AlphaFoldDB" id="A0A844XWX1"/>
<protein>
    <recommendedName>
        <fullName evidence="4">Spore coat protein U domain-containing protein</fullName>
    </recommendedName>
</protein>
<organism evidence="2 3">
    <name type="scientific">Qipengyuania vulgaris</name>
    <dbReference type="NCBI Taxonomy" id="291985"/>
    <lineage>
        <taxon>Bacteria</taxon>
        <taxon>Pseudomonadati</taxon>
        <taxon>Pseudomonadota</taxon>
        <taxon>Alphaproteobacteria</taxon>
        <taxon>Sphingomonadales</taxon>
        <taxon>Erythrobacteraceae</taxon>
        <taxon>Qipengyuania</taxon>
    </lineage>
</organism>
<sequence length="295" mass="32199">MRTMRWAFAIGLGALLPSAVHAGCELVVEPNREQVILQFEPFEETAVRERIEVRFINRGDAPCVGELSTALSGEAFGLGTISGGPVLQYQLIDERQRVDITPRTGVSRSRLTSGGINLAPGEQTLELITFAVLPASETSEGTYTQNVELVVLDHNGLALGSRTISVGIEIKPSTMIGVKGALSRSGSQVRVNLGELEQGNRTTPLFVYILSTTSYRVAVASRNNGRLKHESAQWYVPYGLTMGQYTIDLDGPESFEILSRTPRKDDYPLTFEIGETENKRAGTYTDTVTFTVSPI</sequence>
<accession>A0A844XWX1</accession>
<keyword evidence="1" id="KW-0732">Signal</keyword>
<name>A0A844XWX1_9SPHN</name>
<proteinExistence type="predicted"/>
<keyword evidence="3" id="KW-1185">Reference proteome</keyword>
<dbReference type="Proteomes" id="UP000448199">
    <property type="component" value="Unassembled WGS sequence"/>
</dbReference>
<evidence type="ECO:0000313" key="3">
    <source>
        <dbReference type="Proteomes" id="UP000448199"/>
    </source>
</evidence>
<dbReference type="EMBL" id="WTYC01000011">
    <property type="protein sequence ID" value="MXO49422.1"/>
    <property type="molecule type" value="Genomic_DNA"/>
</dbReference>
<gene>
    <name evidence="2" type="ORF">GRI69_14290</name>
</gene>
<feature type="chain" id="PRO_5032436515" description="Spore coat protein U domain-containing protein" evidence="1">
    <location>
        <begin position="23"/>
        <end position="295"/>
    </location>
</feature>
<evidence type="ECO:0008006" key="4">
    <source>
        <dbReference type="Google" id="ProtNLM"/>
    </source>
</evidence>
<comment type="caution">
    <text evidence="2">The sequence shown here is derived from an EMBL/GenBank/DDBJ whole genome shotgun (WGS) entry which is preliminary data.</text>
</comment>
<reference evidence="2 3" key="1">
    <citation type="submission" date="2019-12" db="EMBL/GenBank/DDBJ databases">
        <title>Genomic-based taxomic classification of the family Erythrobacteraceae.</title>
        <authorList>
            <person name="Xu L."/>
        </authorList>
    </citation>
    <scope>NUCLEOTIDE SEQUENCE [LARGE SCALE GENOMIC DNA]</scope>
    <source>
        <strain evidence="2 3">DSM 17792</strain>
    </source>
</reference>